<evidence type="ECO:0000313" key="3">
    <source>
        <dbReference type="Proteomes" id="UP000245340"/>
    </source>
</evidence>
<dbReference type="PANTHER" id="PTHR21128">
    <property type="entry name" value="FETAL AND ADULT TESTIS-EXPRESSED TRANSCRIPT PROTEIN"/>
    <property type="match status" value="1"/>
</dbReference>
<dbReference type="GO" id="GO:0005741">
    <property type="term" value="C:mitochondrial outer membrane"/>
    <property type="evidence" value="ECO:0007669"/>
    <property type="project" value="TreeGrafter"/>
</dbReference>
<dbReference type="RefSeq" id="XP_004407165.1">
    <property type="nucleotide sequence ID" value="XM_004407108.1"/>
</dbReference>
<dbReference type="KEGG" id="oro:101368550"/>
<sequence>MAGGPPSIKEEMETSLAEERVPGSCVQNQQHLVIAEMTEHGSQSLGASQRRQKLDAKPAGFAAGQPVWNMTATRPKKTGSQLPMPRMLREPGHGGAHPQECPGGFQNMRFHYERNIDADMVAEIGLEELNGLEMEVMRRQMHVITSRLRDLEDQGATWRHRDALFFTMLVSVCVANLWLWMRQ</sequence>
<evidence type="ECO:0000313" key="4">
    <source>
        <dbReference type="RefSeq" id="XP_004407165.1"/>
    </source>
</evidence>
<dbReference type="GO" id="GO:0005783">
    <property type="term" value="C:endoplasmic reticulum"/>
    <property type="evidence" value="ECO:0007669"/>
    <property type="project" value="TreeGrafter"/>
</dbReference>
<accession>A0A2U3WEW7</accession>
<dbReference type="STRING" id="9708.A0A2U3WEW7"/>
<dbReference type="Proteomes" id="UP000245340">
    <property type="component" value="Unplaced"/>
</dbReference>
<dbReference type="GO" id="GO:0031625">
    <property type="term" value="F:ubiquitin protein ligase binding"/>
    <property type="evidence" value="ECO:0007669"/>
    <property type="project" value="TreeGrafter"/>
</dbReference>
<feature type="region of interest" description="Disordered" evidence="1">
    <location>
        <begin position="1"/>
        <end position="24"/>
    </location>
</feature>
<dbReference type="AlphaFoldDB" id="A0A2U3WEW7"/>
<dbReference type="InParanoid" id="A0A2U3WEW7"/>
<name>A0A2U3WEW7_ODORO</name>
<gene>
    <name evidence="4" type="primary">FATE1</name>
</gene>
<keyword evidence="3" id="KW-1185">Reference proteome</keyword>
<keyword evidence="2" id="KW-1133">Transmembrane helix</keyword>
<feature type="transmembrane region" description="Helical" evidence="2">
    <location>
        <begin position="163"/>
        <end position="181"/>
    </location>
</feature>
<organism evidence="3 4">
    <name type="scientific">Odobenus rosmarus divergens</name>
    <name type="common">Pacific walrus</name>
    <dbReference type="NCBI Taxonomy" id="9708"/>
    <lineage>
        <taxon>Eukaryota</taxon>
        <taxon>Metazoa</taxon>
        <taxon>Chordata</taxon>
        <taxon>Craniata</taxon>
        <taxon>Vertebrata</taxon>
        <taxon>Euteleostomi</taxon>
        <taxon>Mammalia</taxon>
        <taxon>Eutheria</taxon>
        <taxon>Laurasiatheria</taxon>
        <taxon>Carnivora</taxon>
        <taxon>Caniformia</taxon>
        <taxon>Pinnipedia</taxon>
        <taxon>Odobenidae</taxon>
        <taxon>Odobenus</taxon>
    </lineage>
</organism>
<dbReference type="GeneID" id="101368550"/>
<keyword evidence="2" id="KW-0472">Membrane</keyword>
<dbReference type="CTD" id="89885"/>
<reference evidence="4" key="1">
    <citation type="submission" date="2025-08" db="UniProtKB">
        <authorList>
            <consortium name="RefSeq"/>
        </authorList>
    </citation>
    <scope>IDENTIFICATION</scope>
</reference>
<dbReference type="GO" id="GO:0044233">
    <property type="term" value="C:mitochondria-associated endoplasmic reticulum membrane contact site"/>
    <property type="evidence" value="ECO:0007669"/>
    <property type="project" value="TreeGrafter"/>
</dbReference>
<proteinExistence type="predicted"/>
<feature type="compositionally biased region" description="Basic and acidic residues" evidence="1">
    <location>
        <begin position="8"/>
        <end position="21"/>
    </location>
</feature>
<dbReference type="InterPro" id="IPR039153">
    <property type="entry name" value="FATE1"/>
</dbReference>
<dbReference type="OrthoDB" id="5986838at2759"/>
<dbReference type="GO" id="GO:0043066">
    <property type="term" value="P:negative regulation of apoptotic process"/>
    <property type="evidence" value="ECO:0007669"/>
    <property type="project" value="TreeGrafter"/>
</dbReference>
<evidence type="ECO:0000256" key="2">
    <source>
        <dbReference type="SAM" id="Phobius"/>
    </source>
</evidence>
<protein>
    <submittedName>
        <fullName evidence="4">Fetal and adult testis-expressed transcript protein</fullName>
    </submittedName>
</protein>
<evidence type="ECO:0000256" key="1">
    <source>
        <dbReference type="SAM" id="MobiDB-lite"/>
    </source>
</evidence>
<keyword evidence="2" id="KW-0812">Transmembrane</keyword>
<dbReference type="GO" id="GO:0051562">
    <property type="term" value="P:negative regulation of mitochondrial calcium ion concentration"/>
    <property type="evidence" value="ECO:0007669"/>
    <property type="project" value="TreeGrafter"/>
</dbReference>
<dbReference type="PANTHER" id="PTHR21128:SF0">
    <property type="entry name" value="FETAL AND ADULT TESTIS-EXPRESSED TRANSCRIPT PROTEIN"/>
    <property type="match status" value="1"/>
</dbReference>